<dbReference type="Proteomes" id="UP000320839">
    <property type="component" value="Chromosome"/>
</dbReference>
<dbReference type="RefSeq" id="WP_145460294.1">
    <property type="nucleotide sequence ID" value="NZ_CP036317.1"/>
</dbReference>
<protein>
    <submittedName>
        <fullName evidence="2">Uncharacterized protein</fullName>
    </submittedName>
</protein>
<reference evidence="2 3" key="1">
    <citation type="submission" date="2019-02" db="EMBL/GenBank/DDBJ databases">
        <title>Deep-cultivation of Planctomycetes and their phenomic and genomic characterization uncovers novel biology.</title>
        <authorList>
            <person name="Wiegand S."/>
            <person name="Jogler M."/>
            <person name="Boedeker C."/>
            <person name="Pinto D."/>
            <person name="Vollmers J."/>
            <person name="Rivas-Marin E."/>
            <person name="Kohn T."/>
            <person name="Peeters S.H."/>
            <person name="Heuer A."/>
            <person name="Rast P."/>
            <person name="Oberbeckmann S."/>
            <person name="Bunk B."/>
            <person name="Jeske O."/>
            <person name="Meyerdierks A."/>
            <person name="Storesund J.E."/>
            <person name="Kallscheuer N."/>
            <person name="Luecker S."/>
            <person name="Lage O.M."/>
            <person name="Pohl T."/>
            <person name="Merkel B.J."/>
            <person name="Hornburger P."/>
            <person name="Mueller R.-W."/>
            <person name="Bruemmer F."/>
            <person name="Labrenz M."/>
            <person name="Spormann A.M."/>
            <person name="Op den Camp H."/>
            <person name="Overmann J."/>
            <person name="Amann R."/>
            <person name="Jetten M.S.M."/>
            <person name="Mascher T."/>
            <person name="Medema M.H."/>
            <person name="Devos D.P."/>
            <person name="Kaster A.-K."/>
            <person name="Ovreas L."/>
            <person name="Rohde M."/>
            <person name="Galperin M.Y."/>
            <person name="Jogler C."/>
        </authorList>
    </citation>
    <scope>NUCLEOTIDE SEQUENCE [LARGE SCALE GENOMIC DNA]</scope>
    <source>
        <strain evidence="2 3">Pan153</strain>
    </source>
</reference>
<accession>A0A518FZ55</accession>
<evidence type="ECO:0000313" key="2">
    <source>
        <dbReference type="EMBL" id="QDV21621.1"/>
    </source>
</evidence>
<evidence type="ECO:0000313" key="3">
    <source>
        <dbReference type="Proteomes" id="UP000320839"/>
    </source>
</evidence>
<evidence type="ECO:0000256" key="1">
    <source>
        <dbReference type="SAM" id="Phobius"/>
    </source>
</evidence>
<keyword evidence="1" id="KW-0812">Transmembrane</keyword>
<sequence>MSEINEIQVGIDDEITSGMAWVFTIIAAFITAGIGVVLGAVVGFYGLYYFCVLMGDGSVQVGWVFLYFTIPAGMLAGGILGGSLPLLFHVRWK</sequence>
<organism evidence="2 3">
    <name type="scientific">Gimesia panareensis</name>
    <dbReference type="NCBI Taxonomy" id="2527978"/>
    <lineage>
        <taxon>Bacteria</taxon>
        <taxon>Pseudomonadati</taxon>
        <taxon>Planctomycetota</taxon>
        <taxon>Planctomycetia</taxon>
        <taxon>Planctomycetales</taxon>
        <taxon>Planctomycetaceae</taxon>
        <taxon>Gimesia</taxon>
    </lineage>
</organism>
<feature type="transmembrane region" description="Helical" evidence="1">
    <location>
        <begin position="21"/>
        <end position="45"/>
    </location>
</feature>
<keyword evidence="1" id="KW-0472">Membrane</keyword>
<keyword evidence="1" id="KW-1133">Transmembrane helix</keyword>
<proteinExistence type="predicted"/>
<dbReference type="EMBL" id="CP036317">
    <property type="protein sequence ID" value="QDV21621.1"/>
    <property type="molecule type" value="Genomic_DNA"/>
</dbReference>
<gene>
    <name evidence="2" type="ORF">Pan153_63110</name>
</gene>
<dbReference type="AlphaFoldDB" id="A0A518FZ55"/>
<dbReference type="OrthoDB" id="280661at2"/>
<name>A0A518FZ55_9PLAN</name>
<feature type="transmembrane region" description="Helical" evidence="1">
    <location>
        <begin position="65"/>
        <end position="88"/>
    </location>
</feature>